<reference evidence="2 3" key="1">
    <citation type="submission" date="2018-01" db="EMBL/GenBank/DDBJ databases">
        <title>Genomic Encyclopedia of Type Strains, Phase III (KMG-III): the genomes of soil and plant-associated and newly described type strains.</title>
        <authorList>
            <person name="Whitman W."/>
        </authorList>
    </citation>
    <scope>NUCLEOTIDE SEQUENCE [LARGE SCALE GENOMIC DNA]</scope>
    <source>
        <strain evidence="2 3">HKI456</strain>
    </source>
</reference>
<keyword evidence="1" id="KW-0812">Transmembrane</keyword>
<protein>
    <recommendedName>
        <fullName evidence="4">CsbD-like protein</fullName>
    </recommendedName>
</protein>
<keyword evidence="1" id="KW-0472">Membrane</keyword>
<keyword evidence="3" id="KW-1185">Reference proteome</keyword>
<dbReference type="RefSeq" id="WP_104078078.1">
    <property type="nucleotide sequence ID" value="NZ_CP062179.1"/>
</dbReference>
<keyword evidence="1" id="KW-1133">Transmembrane helix</keyword>
<dbReference type="OrthoDB" id="8637255at2"/>
<comment type="caution">
    <text evidence="2">The sequence shown here is derived from an EMBL/GenBank/DDBJ whole genome shotgun (WGS) entry which is preliminary data.</text>
</comment>
<evidence type="ECO:0000256" key="1">
    <source>
        <dbReference type="SAM" id="Phobius"/>
    </source>
</evidence>
<feature type="transmembrane region" description="Helical" evidence="1">
    <location>
        <begin position="82"/>
        <end position="100"/>
    </location>
</feature>
<evidence type="ECO:0000313" key="2">
    <source>
        <dbReference type="EMBL" id="PPB82857.1"/>
    </source>
</evidence>
<organism evidence="2 3">
    <name type="scientific">Mycetohabitans endofungorum</name>
    <dbReference type="NCBI Taxonomy" id="417203"/>
    <lineage>
        <taxon>Bacteria</taxon>
        <taxon>Pseudomonadati</taxon>
        <taxon>Pseudomonadota</taxon>
        <taxon>Betaproteobacteria</taxon>
        <taxon>Burkholderiales</taxon>
        <taxon>Burkholderiaceae</taxon>
        <taxon>Mycetohabitans</taxon>
    </lineage>
</organism>
<evidence type="ECO:0008006" key="4">
    <source>
        <dbReference type="Google" id="ProtNLM"/>
    </source>
</evidence>
<accession>A0A2P5K813</accession>
<sequence length="108" mass="11412">MSDNLLQGGIKKAADKVQETVGDTPGEGELKKVTQKAHETVDQAANQADQVTDQLRQATTSAQVAYEGMVKGLRAIVINEPIKVLVIVAALGFASGVLCTRGGHRSRI</sequence>
<proteinExistence type="predicted"/>
<dbReference type="AlphaFoldDB" id="A0A2P5K813"/>
<dbReference type="Proteomes" id="UP000243096">
    <property type="component" value="Unassembled WGS sequence"/>
</dbReference>
<evidence type="ECO:0000313" key="3">
    <source>
        <dbReference type="Proteomes" id="UP000243096"/>
    </source>
</evidence>
<dbReference type="EMBL" id="PRDW01000012">
    <property type="protein sequence ID" value="PPB82857.1"/>
    <property type="molecule type" value="Genomic_DNA"/>
</dbReference>
<name>A0A2P5K813_9BURK</name>
<gene>
    <name evidence="2" type="ORF">B0O95_11234</name>
</gene>